<reference evidence="1 2" key="1">
    <citation type="submission" date="2005-07" db="EMBL/GenBank/DDBJ databases">
        <authorList>
            <person name="Mural R.J."/>
            <person name="Li P.W."/>
            <person name="Adams M.D."/>
            <person name="Amanatides P.G."/>
            <person name="Baden-Tillson H."/>
            <person name="Barnstead M."/>
            <person name="Chin S.H."/>
            <person name="Dew I."/>
            <person name="Evans C.A."/>
            <person name="Ferriera S."/>
            <person name="Flanigan M."/>
            <person name="Fosler C."/>
            <person name="Glodek A."/>
            <person name="Gu Z."/>
            <person name="Holt R.A."/>
            <person name="Jennings D."/>
            <person name="Kraft C.L."/>
            <person name="Lu F."/>
            <person name="Nguyen T."/>
            <person name="Nusskern D.R."/>
            <person name="Pfannkoch C.M."/>
            <person name="Sitter C."/>
            <person name="Sutton G.G."/>
            <person name="Venter J.C."/>
            <person name="Wang Z."/>
            <person name="Woodage T."/>
            <person name="Zheng X.H."/>
            <person name="Zhong F."/>
        </authorList>
    </citation>
    <scope>NUCLEOTIDE SEQUENCE [LARGE SCALE GENOMIC DNA]</scope>
    <source>
        <strain>BN</strain>
        <strain evidence="2">Sprague-Dawley</strain>
    </source>
</reference>
<sequence>MGHSLTKAIGQAHLGSSLVKVPDFLVTLGCVWLPKKKKQK</sequence>
<name>A6HUG7_RAT</name>
<evidence type="ECO:0000313" key="2">
    <source>
        <dbReference type="Proteomes" id="UP000234681"/>
    </source>
</evidence>
<proteinExistence type="predicted"/>
<organism evidence="1 2">
    <name type="scientific">Rattus norvegicus</name>
    <name type="common">Rat</name>
    <dbReference type="NCBI Taxonomy" id="10116"/>
    <lineage>
        <taxon>Eukaryota</taxon>
        <taxon>Metazoa</taxon>
        <taxon>Chordata</taxon>
        <taxon>Craniata</taxon>
        <taxon>Vertebrata</taxon>
        <taxon>Euteleostomi</taxon>
        <taxon>Mammalia</taxon>
        <taxon>Eutheria</taxon>
        <taxon>Euarchontoglires</taxon>
        <taxon>Glires</taxon>
        <taxon>Rodentia</taxon>
        <taxon>Myomorpha</taxon>
        <taxon>Muroidea</taxon>
        <taxon>Muridae</taxon>
        <taxon>Murinae</taxon>
        <taxon>Rattus</taxon>
    </lineage>
</organism>
<evidence type="ECO:0000313" key="1">
    <source>
        <dbReference type="EMBL" id="EDM02530.1"/>
    </source>
</evidence>
<protein>
    <submittedName>
        <fullName evidence="1">RCG36943</fullName>
    </submittedName>
</protein>
<accession>A6HUG7</accession>
<dbReference type="EMBL" id="CH473951">
    <property type="protein sequence ID" value="EDM02530.1"/>
    <property type="molecule type" value="Genomic_DNA"/>
</dbReference>
<gene>
    <name evidence="1" type="ORF">rCG_36943</name>
</gene>
<dbReference type="Proteomes" id="UP000234681">
    <property type="component" value="Chromosome 15"/>
</dbReference>
<dbReference type="AlphaFoldDB" id="A6HUG7"/>